<dbReference type="AlphaFoldDB" id="A0AA89B8S4"/>
<accession>A0AA89B8S4</accession>
<comment type="similarity">
    <text evidence="3">Belongs to the TRAPPC11 family.</text>
</comment>
<gene>
    <name evidence="10" type="ORF">RJ639_034324</name>
</gene>
<keyword evidence="11" id="KW-1185">Reference proteome</keyword>
<reference evidence="10" key="1">
    <citation type="submission" date="2022-12" db="EMBL/GenBank/DDBJ databases">
        <title>Draft genome assemblies for two species of Escallonia (Escalloniales).</title>
        <authorList>
            <person name="Chanderbali A."/>
            <person name="Dervinis C."/>
            <person name="Anghel I."/>
            <person name="Soltis D."/>
            <person name="Soltis P."/>
            <person name="Zapata F."/>
        </authorList>
    </citation>
    <scope>NUCLEOTIDE SEQUENCE</scope>
    <source>
        <strain evidence="10">UCBG64.0493</strain>
        <tissue evidence="10">Leaf</tissue>
    </source>
</reference>
<comment type="subcellular location">
    <subcellularLocation>
        <location evidence="2">Golgi apparatus</location>
        <location evidence="2">cis-Golgi network</location>
    </subcellularLocation>
</comment>
<feature type="domain" description="Trafficking protein particle complex subunit 11" evidence="8">
    <location>
        <begin position="240"/>
        <end position="508"/>
    </location>
</feature>
<dbReference type="Proteomes" id="UP001188597">
    <property type="component" value="Unassembled WGS sequence"/>
</dbReference>
<dbReference type="EMBL" id="JAVXUP010000208">
    <property type="protein sequence ID" value="KAK3034184.1"/>
    <property type="molecule type" value="Genomic_DNA"/>
</dbReference>
<feature type="non-terminal residue" evidence="10">
    <location>
        <position position="1200"/>
    </location>
</feature>
<feature type="domain" description="Trafficking protein particle complex subunit 11 C-terminal" evidence="9">
    <location>
        <begin position="1069"/>
        <end position="1124"/>
    </location>
</feature>
<comment type="caution">
    <text evidence="10">The sequence shown here is derived from an EMBL/GenBank/DDBJ whole genome shotgun (WGS) entry which is preliminary data.</text>
</comment>
<dbReference type="Pfam" id="PF12742">
    <property type="entry name" value="Gryzun-like"/>
    <property type="match status" value="1"/>
</dbReference>
<keyword evidence="6" id="KW-0931">ER-Golgi transport</keyword>
<evidence type="ECO:0000256" key="2">
    <source>
        <dbReference type="ARBA" id="ARBA00004222"/>
    </source>
</evidence>
<dbReference type="InterPro" id="IPR021773">
    <property type="entry name" value="TPC11"/>
</dbReference>
<evidence type="ECO:0000256" key="6">
    <source>
        <dbReference type="ARBA" id="ARBA00022892"/>
    </source>
</evidence>
<evidence type="ECO:0000313" key="10">
    <source>
        <dbReference type="EMBL" id="KAK3034184.1"/>
    </source>
</evidence>
<name>A0AA89B8S4_9ASTE</name>
<evidence type="ECO:0000256" key="7">
    <source>
        <dbReference type="ARBA" id="ARBA00023034"/>
    </source>
</evidence>
<proteinExistence type="inferred from homology"/>
<evidence type="ECO:0000256" key="5">
    <source>
        <dbReference type="ARBA" id="ARBA00022448"/>
    </source>
</evidence>
<dbReference type="InterPro" id="IPR025876">
    <property type="entry name" value="TRAPPC11_C"/>
</dbReference>
<evidence type="ECO:0000256" key="4">
    <source>
        <dbReference type="ARBA" id="ARBA00021520"/>
    </source>
</evidence>
<evidence type="ECO:0000313" key="11">
    <source>
        <dbReference type="Proteomes" id="UP001188597"/>
    </source>
</evidence>
<dbReference type="GO" id="GO:0005794">
    <property type="term" value="C:Golgi apparatus"/>
    <property type="evidence" value="ECO:0007669"/>
    <property type="project" value="UniProtKB-SubCell"/>
</dbReference>
<comment type="function">
    <text evidence="1">Involved in endoplasmic reticulum to Golgi apparatus trafficking at a very early stage.</text>
</comment>
<dbReference type="Pfam" id="PF11817">
    <property type="entry name" value="Foie-gras_1"/>
    <property type="match status" value="1"/>
</dbReference>
<evidence type="ECO:0000259" key="8">
    <source>
        <dbReference type="Pfam" id="PF11817"/>
    </source>
</evidence>
<sequence>MEEYPEELRRPPVTLVSLVGCPELHPTISTHLHSEQPPVNTLALPDFSKISIIAKAPKENPASSAPPAGILKRDWLLKHRTKVPAVVAALFSSDHVSGDPSQWLQVCTDLENLKGVIRGRNIKLVVVVVVQSTSKDDISEDRMIALRKRAEVDSKHVIVLGNTFAELSNSYYRDEGRRVKARLERKSFNSIELNIRYCFKVAVYAEFRRDWVEALRLYEDAYRALREMIGTSTRLPAIQRLVEIKMVAEQLHFKISTLLLHGGKFIEAIIWFRQHYASYRRLVGSPDVIFLHWEWLSRQFLVFAELLETCSATTQSISSPALATADGPTEWELNPAYYYQLSAQHLKEKRSCLELALSMLDSGNEIDVRAESVVPSVFVGQFARLLEHGDAFVMQPISDVDYVRYALAEGKRFQDSFEIVALLKKSFEAYNKVKAQRMASYCGLQVAREYFGLSELSNAKQFFDKVASVYRQEGWVALLWEVLGYLRECSRRLGSVQDFIEYSLEMAALPISSINNLESFKDCGPAGPASLQQRERIHNEVFGLLREGSGNEANEEDSKLSLTGDRPLHLEIDPVSPLRVVLLASVAFHEQIVKPHAPTPITLSLLSQLPSPVEIDQLEIQFNQSECNFIIVNGQRPHSAAIANVQPGRRVEFASDLTLVTDKWLRLTYDIKSEQSGKLECIYVIARIGPNFSLCCRAESPASMNDLPLWKFEDRVETFPTKDPALAFSGQRATQVEEPEPQVNLNLGSSGPALVGESFMVPVTVASMGHAVYSGELKINLVDTRGGGLLSPREEDPLSTDSLHVELLGISEQECENEPQTGMDNIRKIQHSFGLISVPFLKGGDSWSCKLEIRWHRPKPIMLYVSLGYSPHSEPSASKVHVHKSLQIEGKIALSISHRFMLPYRREPLLLSKIKPAADSDQIPSLPANETSILVVSAKNCTEVPLRLISMSIEPVDEGIGKSCTVQQGNRQTADNALLVPGEEFKNVFSVIPEAKFLKLNTGTLLLRWRRDFGLEEHSPISTTAAEVLTRHRLPDLNVESSPLVARLESPPHTILGNPFTHTVIIHNHTQLLQEIKVSIADSQSFVLSGPHNDTIFVLPKLEHILGYKLVPLSSGLQQLPRVTLTSVRYSAGFQPSVAASTIFVFPSKPHFEMTDKEGGAKGVLGVSDNGFFKIPTRFTDQILVSRLFHKEPRSLGDLK</sequence>
<evidence type="ECO:0000256" key="1">
    <source>
        <dbReference type="ARBA" id="ARBA00001995"/>
    </source>
</evidence>
<dbReference type="PANTHER" id="PTHR14374:SF0">
    <property type="entry name" value="TRAFFICKING PROTEIN PARTICLE COMPLEX SUBUNIT 11"/>
    <property type="match status" value="1"/>
</dbReference>
<organism evidence="10 11">
    <name type="scientific">Escallonia herrerae</name>
    <dbReference type="NCBI Taxonomy" id="1293975"/>
    <lineage>
        <taxon>Eukaryota</taxon>
        <taxon>Viridiplantae</taxon>
        <taxon>Streptophyta</taxon>
        <taxon>Embryophyta</taxon>
        <taxon>Tracheophyta</taxon>
        <taxon>Spermatophyta</taxon>
        <taxon>Magnoliopsida</taxon>
        <taxon>eudicotyledons</taxon>
        <taxon>Gunneridae</taxon>
        <taxon>Pentapetalae</taxon>
        <taxon>asterids</taxon>
        <taxon>campanulids</taxon>
        <taxon>Escalloniales</taxon>
        <taxon>Escalloniaceae</taxon>
        <taxon>Escallonia</taxon>
    </lineage>
</organism>
<dbReference type="GO" id="GO:0016192">
    <property type="term" value="P:vesicle-mediated transport"/>
    <property type="evidence" value="ECO:0007669"/>
    <property type="project" value="UniProtKB-KW"/>
</dbReference>
<keyword evidence="7" id="KW-0333">Golgi apparatus</keyword>
<evidence type="ECO:0000256" key="3">
    <source>
        <dbReference type="ARBA" id="ARBA00007051"/>
    </source>
</evidence>
<evidence type="ECO:0000259" key="9">
    <source>
        <dbReference type="Pfam" id="PF12742"/>
    </source>
</evidence>
<keyword evidence="5" id="KW-0813">Transport</keyword>
<dbReference type="PANTHER" id="PTHR14374">
    <property type="entry name" value="FOIE GRAS"/>
    <property type="match status" value="1"/>
</dbReference>
<protein>
    <recommendedName>
        <fullName evidence="4">Trafficking protein particle complex subunit 11</fullName>
    </recommendedName>
</protein>